<keyword evidence="5" id="KW-1185">Reference proteome</keyword>
<gene>
    <name evidence="4" type="ORF">AAHA92_06784</name>
</gene>
<comment type="caution">
    <text evidence="4">The sequence shown here is derived from an EMBL/GenBank/DDBJ whole genome shotgun (WGS) entry which is preliminary data.</text>
</comment>
<dbReference type="Proteomes" id="UP001567538">
    <property type="component" value="Unassembled WGS sequence"/>
</dbReference>
<evidence type="ECO:0000259" key="3">
    <source>
        <dbReference type="PROSITE" id="PS50222"/>
    </source>
</evidence>
<dbReference type="InterPro" id="IPR011992">
    <property type="entry name" value="EF-hand-dom_pair"/>
</dbReference>
<dbReference type="PANTHER" id="PTHR23050">
    <property type="entry name" value="CALCIUM BINDING PROTEIN"/>
    <property type="match status" value="1"/>
</dbReference>
<dbReference type="Gene3D" id="1.10.238.10">
    <property type="entry name" value="EF-hand"/>
    <property type="match status" value="2"/>
</dbReference>
<dbReference type="GO" id="GO:0005509">
    <property type="term" value="F:calcium ion binding"/>
    <property type="evidence" value="ECO:0007669"/>
    <property type="project" value="UniProtKB-ARBA"/>
</dbReference>
<protein>
    <submittedName>
        <fullName evidence="4">Calcium-binding protein CML41</fullName>
    </submittedName>
</protein>
<keyword evidence="2" id="KW-0106">Calcium</keyword>
<evidence type="ECO:0000256" key="1">
    <source>
        <dbReference type="ARBA" id="ARBA00022737"/>
    </source>
</evidence>
<keyword evidence="1" id="KW-0677">Repeat</keyword>
<proteinExistence type="predicted"/>
<dbReference type="SMART" id="SM00054">
    <property type="entry name" value="EFh"/>
    <property type="match status" value="2"/>
</dbReference>
<dbReference type="InterPro" id="IPR050145">
    <property type="entry name" value="Centrin_CML-like"/>
</dbReference>
<sequence>MAIASIITKPFSSGVFKLRHLRSRPPPPTEAALPNFGSREEEFRRVFRFLDSDNDGSISADELTAYFASVGDAVSREEAERIIIEFSGGGSLLQLKFEEFVRVMDGGADVDVLRQAFEVYEEEKGSGCITAEGLRQVLRRLGHVKSVQECKDMIGVYDLDGNGVLDFHEFCKMMT</sequence>
<reference evidence="4 5" key="1">
    <citation type="submission" date="2024-06" db="EMBL/GenBank/DDBJ databases">
        <title>A chromosome level genome sequence of Diviner's sage (Salvia divinorum).</title>
        <authorList>
            <person name="Ford S.A."/>
            <person name="Ro D.-K."/>
            <person name="Ness R.W."/>
            <person name="Phillips M.A."/>
        </authorList>
    </citation>
    <scope>NUCLEOTIDE SEQUENCE [LARGE SCALE GENOMIC DNA]</scope>
    <source>
        <strain evidence="4">SAF-2024a</strain>
        <tissue evidence="4">Leaf</tissue>
    </source>
</reference>
<feature type="domain" description="EF-hand" evidence="3">
    <location>
        <begin position="145"/>
        <end position="175"/>
    </location>
</feature>
<evidence type="ECO:0000313" key="4">
    <source>
        <dbReference type="EMBL" id="KAL1564439.1"/>
    </source>
</evidence>
<dbReference type="Pfam" id="PF13499">
    <property type="entry name" value="EF-hand_7"/>
    <property type="match status" value="1"/>
</dbReference>
<feature type="domain" description="EF-hand" evidence="3">
    <location>
        <begin position="38"/>
        <end position="73"/>
    </location>
</feature>
<dbReference type="PROSITE" id="PS50222">
    <property type="entry name" value="EF_HAND_2"/>
    <property type="match status" value="2"/>
</dbReference>
<dbReference type="InterPro" id="IPR018247">
    <property type="entry name" value="EF_Hand_1_Ca_BS"/>
</dbReference>
<dbReference type="SUPFAM" id="SSF47473">
    <property type="entry name" value="EF-hand"/>
    <property type="match status" value="1"/>
</dbReference>
<evidence type="ECO:0000313" key="5">
    <source>
        <dbReference type="Proteomes" id="UP001567538"/>
    </source>
</evidence>
<name>A0ABD1I6S9_SALDI</name>
<dbReference type="AlphaFoldDB" id="A0ABD1I6S9"/>
<dbReference type="InterPro" id="IPR002048">
    <property type="entry name" value="EF_hand_dom"/>
</dbReference>
<dbReference type="PROSITE" id="PS00018">
    <property type="entry name" value="EF_HAND_1"/>
    <property type="match status" value="2"/>
</dbReference>
<organism evidence="4 5">
    <name type="scientific">Salvia divinorum</name>
    <name type="common">Maria pastora</name>
    <name type="synonym">Diviner's sage</name>
    <dbReference type="NCBI Taxonomy" id="28513"/>
    <lineage>
        <taxon>Eukaryota</taxon>
        <taxon>Viridiplantae</taxon>
        <taxon>Streptophyta</taxon>
        <taxon>Embryophyta</taxon>
        <taxon>Tracheophyta</taxon>
        <taxon>Spermatophyta</taxon>
        <taxon>Magnoliopsida</taxon>
        <taxon>eudicotyledons</taxon>
        <taxon>Gunneridae</taxon>
        <taxon>Pentapetalae</taxon>
        <taxon>asterids</taxon>
        <taxon>lamiids</taxon>
        <taxon>Lamiales</taxon>
        <taxon>Lamiaceae</taxon>
        <taxon>Nepetoideae</taxon>
        <taxon>Mentheae</taxon>
        <taxon>Salviinae</taxon>
        <taxon>Salvia</taxon>
        <taxon>Salvia subgen. Calosphace</taxon>
    </lineage>
</organism>
<evidence type="ECO:0000256" key="2">
    <source>
        <dbReference type="ARBA" id="ARBA00022837"/>
    </source>
</evidence>
<accession>A0ABD1I6S9</accession>
<dbReference type="CDD" id="cd00051">
    <property type="entry name" value="EFh"/>
    <property type="match status" value="2"/>
</dbReference>
<dbReference type="Pfam" id="PF13833">
    <property type="entry name" value="EF-hand_8"/>
    <property type="match status" value="1"/>
</dbReference>
<dbReference type="EMBL" id="JBEAFC010000003">
    <property type="protein sequence ID" value="KAL1564439.1"/>
    <property type="molecule type" value="Genomic_DNA"/>
</dbReference>